<proteinExistence type="inferred from homology"/>
<dbReference type="PANTHER" id="PTHR12549">
    <property type="entry name" value="JMJC DOMAIN-CONTAINING HISTONE DEMETHYLATION PROTEIN"/>
    <property type="match status" value="1"/>
</dbReference>
<evidence type="ECO:0000256" key="5">
    <source>
        <dbReference type="SAM" id="SignalP"/>
    </source>
</evidence>
<dbReference type="Gene3D" id="1.50.10.20">
    <property type="match status" value="1"/>
</dbReference>
<dbReference type="GO" id="GO:0032454">
    <property type="term" value="F:histone H3K9 demethylase activity"/>
    <property type="evidence" value="ECO:0007669"/>
    <property type="project" value="InterPro"/>
</dbReference>
<sequence>MNNFSVSLFLLFSLLLTHGIVELQASTNPTLQNWLSFPASQELDEWAVNLVALDLTQYALTQYALSQVTNSLCVDLVLSDMSHFNENLTVKMVVYLFGSQQVPQYFWRYVECTASAIKAFILFKQLYPQHRKEEIENSITNAVKYIEDNQTADGSSYNMSEVKAIDCLADCEVEFIRALPFQEYSTDPGAGFLNLAVKIAYGFKEELGRGDSLTKLHCDMSDATRTLYSFISKNLSYATR</sequence>
<evidence type="ECO:0000256" key="4">
    <source>
        <dbReference type="ARBA" id="ARBA00023242"/>
    </source>
</evidence>
<dbReference type="Proteomes" id="UP000323000">
    <property type="component" value="Chromosome 2"/>
</dbReference>
<accession>A0A5C7IH01</accession>
<keyword evidence="4" id="KW-0539">Nucleus</keyword>
<dbReference type="GO" id="GO:0046872">
    <property type="term" value="F:metal ion binding"/>
    <property type="evidence" value="ECO:0007669"/>
    <property type="project" value="UniProtKB-KW"/>
</dbReference>
<dbReference type="OrthoDB" id="1682560at2759"/>
<dbReference type="InterPro" id="IPR045109">
    <property type="entry name" value="LSDs-like"/>
</dbReference>
<evidence type="ECO:0008006" key="8">
    <source>
        <dbReference type="Google" id="ProtNLM"/>
    </source>
</evidence>
<evidence type="ECO:0000256" key="2">
    <source>
        <dbReference type="ARBA" id="ARBA00006801"/>
    </source>
</evidence>
<organism evidence="6 7">
    <name type="scientific">Acer yangbiense</name>
    <dbReference type="NCBI Taxonomy" id="1000413"/>
    <lineage>
        <taxon>Eukaryota</taxon>
        <taxon>Viridiplantae</taxon>
        <taxon>Streptophyta</taxon>
        <taxon>Embryophyta</taxon>
        <taxon>Tracheophyta</taxon>
        <taxon>Spermatophyta</taxon>
        <taxon>Magnoliopsida</taxon>
        <taxon>eudicotyledons</taxon>
        <taxon>Gunneridae</taxon>
        <taxon>Pentapetalae</taxon>
        <taxon>rosids</taxon>
        <taxon>malvids</taxon>
        <taxon>Sapindales</taxon>
        <taxon>Sapindaceae</taxon>
        <taxon>Hippocastanoideae</taxon>
        <taxon>Acereae</taxon>
        <taxon>Acer</taxon>
    </lineage>
</organism>
<dbReference type="GO" id="GO:0003712">
    <property type="term" value="F:transcription coregulator activity"/>
    <property type="evidence" value="ECO:0007669"/>
    <property type="project" value="TreeGrafter"/>
</dbReference>
<reference evidence="7" key="1">
    <citation type="journal article" date="2019" name="Gigascience">
        <title>De novo genome assembly of the endangered Acer yangbiense, a plant species with extremely small populations endemic to Yunnan Province, China.</title>
        <authorList>
            <person name="Yang J."/>
            <person name="Wariss H.M."/>
            <person name="Tao L."/>
            <person name="Zhang R."/>
            <person name="Yun Q."/>
            <person name="Hollingsworth P."/>
            <person name="Dao Z."/>
            <person name="Luo G."/>
            <person name="Guo H."/>
            <person name="Ma Y."/>
            <person name="Sun W."/>
        </authorList>
    </citation>
    <scope>NUCLEOTIDE SEQUENCE [LARGE SCALE GENOMIC DNA]</scope>
    <source>
        <strain evidence="7">cv. Malutang</strain>
    </source>
</reference>
<dbReference type="GO" id="GO:0000785">
    <property type="term" value="C:chromatin"/>
    <property type="evidence" value="ECO:0007669"/>
    <property type="project" value="TreeGrafter"/>
</dbReference>
<evidence type="ECO:0000313" key="6">
    <source>
        <dbReference type="EMBL" id="TXG68590.1"/>
    </source>
</evidence>
<dbReference type="AlphaFoldDB" id="A0A5C7IH01"/>
<dbReference type="GO" id="GO:0031490">
    <property type="term" value="F:chromatin DNA binding"/>
    <property type="evidence" value="ECO:0007669"/>
    <property type="project" value="TreeGrafter"/>
</dbReference>
<dbReference type="SUPFAM" id="SSF48239">
    <property type="entry name" value="Terpenoid cyclases/Protein prenyltransferases"/>
    <property type="match status" value="1"/>
</dbReference>
<dbReference type="GO" id="GO:0006357">
    <property type="term" value="P:regulation of transcription by RNA polymerase II"/>
    <property type="evidence" value="ECO:0007669"/>
    <property type="project" value="TreeGrafter"/>
</dbReference>
<comment type="similarity">
    <text evidence="2">Belongs to the JARID1 histone demethylase family.</text>
</comment>
<evidence type="ECO:0000256" key="1">
    <source>
        <dbReference type="ARBA" id="ARBA00004123"/>
    </source>
</evidence>
<feature type="chain" id="PRO_5022845259" description="Pectinesterase inhibitor domain-containing protein" evidence="5">
    <location>
        <begin position="20"/>
        <end position="240"/>
    </location>
</feature>
<evidence type="ECO:0000313" key="7">
    <source>
        <dbReference type="Proteomes" id="UP000323000"/>
    </source>
</evidence>
<dbReference type="GO" id="GO:0000118">
    <property type="term" value="C:histone deacetylase complex"/>
    <property type="evidence" value="ECO:0007669"/>
    <property type="project" value="TreeGrafter"/>
</dbReference>
<evidence type="ECO:0000256" key="3">
    <source>
        <dbReference type="ARBA" id="ARBA00022723"/>
    </source>
</evidence>
<keyword evidence="5" id="KW-0732">Signal</keyword>
<comment type="subcellular location">
    <subcellularLocation>
        <location evidence="1">Nucleus</location>
    </subcellularLocation>
</comment>
<dbReference type="PANTHER" id="PTHR12549:SF37">
    <property type="entry name" value="LYSINE-SPECIFIC DEMETHYLASE JMJ26"/>
    <property type="match status" value="1"/>
</dbReference>
<keyword evidence="3" id="KW-0479">Metal-binding</keyword>
<protein>
    <recommendedName>
        <fullName evidence="8">Pectinesterase inhibitor domain-containing protein</fullName>
    </recommendedName>
</protein>
<name>A0A5C7IH01_9ROSI</name>
<gene>
    <name evidence="6" type="ORF">EZV62_003525</name>
</gene>
<keyword evidence="7" id="KW-1185">Reference proteome</keyword>
<dbReference type="EMBL" id="VAHF01000002">
    <property type="protein sequence ID" value="TXG68590.1"/>
    <property type="molecule type" value="Genomic_DNA"/>
</dbReference>
<comment type="caution">
    <text evidence="6">The sequence shown here is derived from an EMBL/GenBank/DDBJ whole genome shotgun (WGS) entry which is preliminary data.</text>
</comment>
<feature type="signal peptide" evidence="5">
    <location>
        <begin position="1"/>
        <end position="19"/>
    </location>
</feature>
<dbReference type="InterPro" id="IPR008930">
    <property type="entry name" value="Terpenoid_cyclase/PrenylTrfase"/>
</dbReference>